<dbReference type="PROSITE" id="PS50102">
    <property type="entry name" value="RRM"/>
    <property type="match status" value="4"/>
</dbReference>
<keyword evidence="4" id="KW-0677">Repeat</keyword>
<dbReference type="SMART" id="SM00361">
    <property type="entry name" value="RRM_1"/>
    <property type="match status" value="3"/>
</dbReference>
<evidence type="ECO:0000256" key="2">
    <source>
        <dbReference type="ARBA" id="ARBA00008557"/>
    </source>
</evidence>
<evidence type="ECO:0000256" key="6">
    <source>
        <dbReference type="PROSITE-ProRule" id="PRU00176"/>
    </source>
</evidence>
<dbReference type="CDD" id="cd12379">
    <property type="entry name" value="RRM2_I_PABPs"/>
    <property type="match status" value="1"/>
</dbReference>
<dbReference type="CDD" id="cd12381">
    <property type="entry name" value="RRM4_I_PABPs"/>
    <property type="match status" value="1"/>
</dbReference>
<feature type="domain" description="RRM" evidence="8">
    <location>
        <begin position="191"/>
        <end position="268"/>
    </location>
</feature>
<keyword evidence="5 6" id="KW-0694">RNA-binding</keyword>
<reference evidence="10" key="1">
    <citation type="submission" date="2021-04" db="EMBL/GenBank/DDBJ databases">
        <authorList>
            <consortium name="Wellcome Sanger Institute Data Sharing"/>
        </authorList>
    </citation>
    <scope>NUCLEOTIDE SEQUENCE [LARGE SCALE GENOMIC DNA]</scope>
</reference>
<dbReference type="Pfam" id="PF00658">
    <property type="entry name" value="MLLE"/>
    <property type="match status" value="1"/>
</dbReference>
<evidence type="ECO:0000259" key="8">
    <source>
        <dbReference type="PROSITE" id="PS50102"/>
    </source>
</evidence>
<dbReference type="CDD" id="cd12380">
    <property type="entry name" value="RRM3_I_PABPs"/>
    <property type="match status" value="1"/>
</dbReference>
<evidence type="ECO:0000256" key="1">
    <source>
        <dbReference type="ARBA" id="ARBA00004496"/>
    </source>
</evidence>
<dbReference type="InterPro" id="IPR045305">
    <property type="entry name" value="RRM2_I_PABPs"/>
</dbReference>
<dbReference type="AlphaFoldDB" id="A0A7N5ZST3"/>
<dbReference type="FunFam" id="1.10.1900.10:FF:000001">
    <property type="entry name" value="Polyadenylate-binding protein"/>
    <property type="match status" value="1"/>
</dbReference>
<evidence type="ECO:0000256" key="5">
    <source>
        <dbReference type="ARBA" id="ARBA00022884"/>
    </source>
</evidence>
<dbReference type="FunFam" id="3.30.70.330:FF:000021">
    <property type="entry name" value="Polyadenylate-binding protein"/>
    <property type="match status" value="1"/>
</dbReference>
<evidence type="ECO:0000256" key="7">
    <source>
        <dbReference type="RuleBase" id="RU362004"/>
    </source>
</evidence>
<keyword evidence="11" id="KW-1185">Reference proteome</keyword>
<proteinExistence type="inferred from homology"/>
<reference evidence="10" key="2">
    <citation type="submission" date="2025-08" db="UniProtKB">
        <authorList>
            <consortium name="Ensembl"/>
        </authorList>
    </citation>
    <scope>IDENTIFICATION</scope>
</reference>
<feature type="domain" description="RRM" evidence="8">
    <location>
        <begin position="11"/>
        <end position="89"/>
    </location>
</feature>
<dbReference type="SMART" id="SM00360">
    <property type="entry name" value="RRM"/>
    <property type="match status" value="4"/>
</dbReference>
<protein>
    <recommendedName>
        <fullName evidence="7">Polyadenylate-binding protein</fullName>
        <shortName evidence="7">PABP</shortName>
    </recommendedName>
</protein>
<dbReference type="CDD" id="cd12378">
    <property type="entry name" value="RRM1_I_PABPs"/>
    <property type="match status" value="1"/>
</dbReference>
<comment type="subcellular location">
    <subcellularLocation>
        <location evidence="1 7">Cytoplasm</location>
    </subcellularLocation>
</comment>
<dbReference type="InterPro" id="IPR006515">
    <property type="entry name" value="PABP_1234"/>
</dbReference>
<organism evidence="10 11">
    <name type="scientific">Anabas testudineus</name>
    <name type="common">Climbing perch</name>
    <name type="synonym">Anthias testudineus</name>
    <dbReference type="NCBI Taxonomy" id="64144"/>
    <lineage>
        <taxon>Eukaryota</taxon>
        <taxon>Metazoa</taxon>
        <taxon>Chordata</taxon>
        <taxon>Craniata</taxon>
        <taxon>Vertebrata</taxon>
        <taxon>Euteleostomi</taxon>
        <taxon>Actinopterygii</taxon>
        <taxon>Neopterygii</taxon>
        <taxon>Teleostei</taxon>
        <taxon>Neoteleostei</taxon>
        <taxon>Acanthomorphata</taxon>
        <taxon>Anabantaria</taxon>
        <taxon>Anabantiformes</taxon>
        <taxon>Anabantoidei</taxon>
        <taxon>Anabantidae</taxon>
        <taxon>Anabas</taxon>
    </lineage>
</organism>
<reference evidence="10" key="3">
    <citation type="submission" date="2025-09" db="UniProtKB">
        <authorList>
            <consortium name="Ensembl"/>
        </authorList>
    </citation>
    <scope>IDENTIFICATION</scope>
</reference>
<dbReference type="GO" id="GO:0003723">
    <property type="term" value="F:RNA binding"/>
    <property type="evidence" value="ECO:0007669"/>
    <property type="project" value="UniProtKB-UniRule"/>
</dbReference>
<dbReference type="InterPro" id="IPR035979">
    <property type="entry name" value="RBD_domain_sf"/>
</dbReference>
<dbReference type="SMART" id="SM00517">
    <property type="entry name" value="PolyA"/>
    <property type="match status" value="1"/>
</dbReference>
<gene>
    <name evidence="10" type="primary">PABPC1</name>
</gene>
<comment type="similarity">
    <text evidence="2 7">Belongs to the polyadenylate-binding protein type-1 family.</text>
</comment>
<evidence type="ECO:0000256" key="4">
    <source>
        <dbReference type="ARBA" id="ARBA00022737"/>
    </source>
</evidence>
<accession>A0A7N5ZST3</accession>
<dbReference type="PANTHER" id="PTHR24012">
    <property type="entry name" value="RNA BINDING PROTEIN"/>
    <property type="match status" value="1"/>
</dbReference>
<dbReference type="Proteomes" id="UP000265040">
    <property type="component" value="Chromosome 16"/>
</dbReference>
<dbReference type="GeneTree" id="ENSGT00940000160311"/>
<dbReference type="FunFam" id="3.30.70.330:FF:000003">
    <property type="entry name" value="Polyadenylate-binding protein"/>
    <property type="match status" value="1"/>
</dbReference>
<dbReference type="FunFam" id="3.30.70.330:FF:000042">
    <property type="entry name" value="Polyadenylate-binding protein"/>
    <property type="match status" value="1"/>
</dbReference>
<evidence type="ECO:0000313" key="11">
    <source>
        <dbReference type="Proteomes" id="UP000265040"/>
    </source>
</evidence>
<feature type="domain" description="RRM" evidence="8">
    <location>
        <begin position="294"/>
        <end position="370"/>
    </location>
</feature>
<dbReference type="InterPro" id="IPR003954">
    <property type="entry name" value="RRM_euk-type"/>
</dbReference>
<evidence type="ECO:0000313" key="10">
    <source>
        <dbReference type="Ensembl" id="ENSATEP00000038069.1"/>
    </source>
</evidence>
<keyword evidence="3 7" id="KW-0963">Cytoplasm</keyword>
<dbReference type="FunFam" id="3.30.70.330:FF:000154">
    <property type="entry name" value="Polyadenylate-binding protein"/>
    <property type="match status" value="1"/>
</dbReference>
<dbReference type="InterPro" id="IPR036053">
    <property type="entry name" value="PABP-dom"/>
</dbReference>
<dbReference type="InterPro" id="IPR034364">
    <property type="entry name" value="PABP_RRM1"/>
</dbReference>
<dbReference type="SUPFAM" id="SSF63570">
    <property type="entry name" value="PABC (PABP) domain"/>
    <property type="match status" value="1"/>
</dbReference>
<dbReference type="SUPFAM" id="SSF54928">
    <property type="entry name" value="RNA-binding domain, RBD"/>
    <property type="match status" value="2"/>
</dbReference>
<feature type="domain" description="RRM" evidence="8">
    <location>
        <begin position="99"/>
        <end position="175"/>
    </location>
</feature>
<dbReference type="Ensembl" id="ENSATET00000047030.2">
    <property type="protein sequence ID" value="ENSATEP00000038069.1"/>
    <property type="gene ID" value="ENSATEG00000024852.3"/>
</dbReference>
<dbReference type="GO" id="GO:0005737">
    <property type="term" value="C:cytoplasm"/>
    <property type="evidence" value="ECO:0007669"/>
    <property type="project" value="UniProtKB-SubCell"/>
</dbReference>
<dbReference type="Gene3D" id="3.30.70.330">
    <property type="match status" value="4"/>
</dbReference>
<evidence type="ECO:0000259" key="9">
    <source>
        <dbReference type="PROSITE" id="PS51309"/>
    </source>
</evidence>
<dbReference type="InterPro" id="IPR002004">
    <property type="entry name" value="PABP_HYD_C"/>
</dbReference>
<dbReference type="InterPro" id="IPR000504">
    <property type="entry name" value="RRM_dom"/>
</dbReference>
<evidence type="ECO:0000256" key="3">
    <source>
        <dbReference type="ARBA" id="ARBA00022490"/>
    </source>
</evidence>
<sequence>MNPSAPSYPMASLYVGDLHPDVTEAMLYEKFSPAGPILSIRVCRDMITRRSLGYAYVNFQQPADAERALDTMNFDVIKGRPLRIMWSQRDPSLRKSGVGNIFIKNLDKSIDNKALYDTFSAFGNILSCKVVCDENGSKGYGFVHFETHEAAERAIEKMNGMLLNDRKVFVGRFKSRKEREAELGARAREFTNVYIKNFGEDMDDEKLKELFGKYGPALSIRVMTDENGKSKGFGFVSFERHEDAQKAVDDMNGKELNGRQVYVGRAQKKGERQNELKRKFEQMKQDRMTRYQGVNLYVKNLDDGLDDERLRKEFSPFGTITSAKVMMEGGRSKGFGFVCFSSPEEATKAVTEMNGRIVATKPLYVALAQRKEERQAHLTNQYMQRMATVRAVPNPVLNPYQPAPPSGYFMAAIPQVSFSSFLLKWDVQFLLYFCSLILQIALSQRPASASATAAPVRAMPQYKYAAGVRNPQQHMPSQPQVTMQQPAVHVQGQEPLTASMLAAAPPQEQKQMLGERLFPLIQNMHPSLAGKITGMLLEIDNSELLHMLESPESLRSKVDEAVAVLQAHQAKEAAQKSTTPAGVPSV</sequence>
<dbReference type="Gene3D" id="1.10.1900.10">
    <property type="entry name" value="c-terminal domain of poly(a) binding protein"/>
    <property type="match status" value="1"/>
</dbReference>
<dbReference type="InterPro" id="IPR012677">
    <property type="entry name" value="Nucleotide-bd_a/b_plait_sf"/>
</dbReference>
<dbReference type="Pfam" id="PF00076">
    <property type="entry name" value="RRM_1"/>
    <property type="match status" value="4"/>
</dbReference>
<name>A0A7N5ZST3_ANATE</name>
<comment type="function">
    <text evidence="7">Binds the poly(A) tail of mRNA.</text>
</comment>
<feature type="domain" description="PABC" evidence="9">
    <location>
        <begin position="493"/>
        <end position="570"/>
    </location>
</feature>
<dbReference type="NCBIfam" id="TIGR01628">
    <property type="entry name" value="PABP-1234"/>
    <property type="match status" value="1"/>
</dbReference>
<dbReference type="PROSITE" id="PS51309">
    <property type="entry name" value="PABC"/>
    <property type="match status" value="1"/>
</dbReference>